<dbReference type="EC" id="3.5.-.-" evidence="1"/>
<reference evidence="2" key="1">
    <citation type="journal article" date="2019" name="Int. J. Syst. Evol. Microbiol.">
        <title>The Global Catalogue of Microorganisms (GCM) 10K type strain sequencing project: providing services to taxonomists for standard genome sequencing and annotation.</title>
        <authorList>
            <consortium name="The Broad Institute Genomics Platform"/>
            <consortium name="The Broad Institute Genome Sequencing Center for Infectious Disease"/>
            <person name="Wu L."/>
            <person name="Ma J."/>
        </authorList>
    </citation>
    <scope>NUCLEOTIDE SEQUENCE [LARGE SCALE GENOMIC DNA]</scope>
    <source>
        <strain evidence="2">CCUG 39402</strain>
    </source>
</reference>
<organism evidence="1 2">
    <name type="scientific">Polaromonas aquatica</name>
    <dbReference type="NCBI Taxonomy" id="332657"/>
    <lineage>
        <taxon>Bacteria</taxon>
        <taxon>Pseudomonadati</taxon>
        <taxon>Pseudomonadota</taxon>
        <taxon>Betaproteobacteria</taxon>
        <taxon>Burkholderiales</taxon>
        <taxon>Comamonadaceae</taxon>
        <taxon>Polaromonas</taxon>
    </lineage>
</organism>
<keyword evidence="1" id="KW-0378">Hydrolase</keyword>
<dbReference type="InterPro" id="IPR006175">
    <property type="entry name" value="YjgF/YER057c/UK114"/>
</dbReference>
<dbReference type="Pfam" id="PF01042">
    <property type="entry name" value="Ribonuc_L-PSP"/>
    <property type="match status" value="1"/>
</dbReference>
<proteinExistence type="predicted"/>
<protein>
    <submittedName>
        <fullName evidence="1">RidA family protein</fullName>
        <ecNumber evidence="1">3.5.-.-</ecNumber>
    </submittedName>
</protein>
<dbReference type="CDD" id="cd00448">
    <property type="entry name" value="YjgF_YER057c_UK114_family"/>
    <property type="match status" value="1"/>
</dbReference>
<dbReference type="GO" id="GO:0016787">
    <property type="term" value="F:hydrolase activity"/>
    <property type="evidence" value="ECO:0007669"/>
    <property type="project" value="UniProtKB-KW"/>
</dbReference>
<dbReference type="SUPFAM" id="SSF55298">
    <property type="entry name" value="YjgF-like"/>
    <property type="match status" value="1"/>
</dbReference>
<dbReference type="Proteomes" id="UP001596270">
    <property type="component" value="Unassembled WGS sequence"/>
</dbReference>
<dbReference type="PANTHER" id="PTHR11803:SF44">
    <property type="entry name" value="RUTC FAMILY PROTEIN YJGH"/>
    <property type="match status" value="1"/>
</dbReference>
<accession>A0ABW1TX91</accession>
<sequence length="129" mass="13629">MTSQKLNPPAIAAPVGAYSHGVLAPATGQWLHVSGQIGVRPDGSLGSGFAEQARLAWENLLAVLAAAHMDASHLVKVTTFMTEAGDLKDLNPVRSAFLGEARPASTLLIVKALARPEWLFEVEAVAYRA</sequence>
<dbReference type="RefSeq" id="WP_371439054.1">
    <property type="nucleotide sequence ID" value="NZ_JBHSRS010000018.1"/>
</dbReference>
<dbReference type="PANTHER" id="PTHR11803">
    <property type="entry name" value="2-IMINOBUTANOATE/2-IMINOPROPANOATE DEAMINASE RIDA"/>
    <property type="match status" value="1"/>
</dbReference>
<dbReference type="Gene3D" id="3.30.1330.40">
    <property type="entry name" value="RutC-like"/>
    <property type="match status" value="1"/>
</dbReference>
<evidence type="ECO:0000313" key="2">
    <source>
        <dbReference type="Proteomes" id="UP001596270"/>
    </source>
</evidence>
<comment type="caution">
    <text evidence="1">The sequence shown here is derived from an EMBL/GenBank/DDBJ whole genome shotgun (WGS) entry which is preliminary data.</text>
</comment>
<dbReference type="InterPro" id="IPR035959">
    <property type="entry name" value="RutC-like_sf"/>
</dbReference>
<name>A0ABW1TX91_9BURK</name>
<dbReference type="EMBL" id="JBHSRS010000018">
    <property type="protein sequence ID" value="MFC6281387.1"/>
    <property type="molecule type" value="Genomic_DNA"/>
</dbReference>
<evidence type="ECO:0000313" key="1">
    <source>
        <dbReference type="EMBL" id="MFC6281387.1"/>
    </source>
</evidence>
<gene>
    <name evidence="1" type="ORF">ACFQND_09115</name>
</gene>
<keyword evidence="2" id="KW-1185">Reference proteome</keyword>